<name>A0A6G0TTJ7_APHGL</name>
<gene>
    <name evidence="1" type="ORF">AGLY_005718</name>
</gene>
<sequence>MYYVIIKYYTITSLLAIEIGNNRAAPTATASAIVQKCSPIFINRNIIFVLNRHNNIVSFSYLHTTIGVLCAVHAHQSNLDSLLSSNSLGDDTAKIIQIFTKNKQIVRKLTILITTNQIYNSMTQVSTLDDEVRLNLKRLNDHLQYENYTFYKEYHNSIKGEFFMRFNRDLSKLENFVVKVLYGLIVQYFYYSNFFRYNGMHLLATYILHYKEQKTLTFLKKKNDIFYSFE</sequence>
<organism evidence="1 2">
    <name type="scientific">Aphis glycines</name>
    <name type="common">Soybean aphid</name>
    <dbReference type="NCBI Taxonomy" id="307491"/>
    <lineage>
        <taxon>Eukaryota</taxon>
        <taxon>Metazoa</taxon>
        <taxon>Ecdysozoa</taxon>
        <taxon>Arthropoda</taxon>
        <taxon>Hexapoda</taxon>
        <taxon>Insecta</taxon>
        <taxon>Pterygota</taxon>
        <taxon>Neoptera</taxon>
        <taxon>Paraneoptera</taxon>
        <taxon>Hemiptera</taxon>
        <taxon>Sternorrhyncha</taxon>
        <taxon>Aphidomorpha</taxon>
        <taxon>Aphidoidea</taxon>
        <taxon>Aphididae</taxon>
        <taxon>Aphidini</taxon>
        <taxon>Aphis</taxon>
        <taxon>Aphis</taxon>
    </lineage>
</organism>
<accession>A0A6G0TTJ7</accession>
<protein>
    <submittedName>
        <fullName evidence="1">Uncharacterized protein</fullName>
    </submittedName>
</protein>
<dbReference type="AlphaFoldDB" id="A0A6G0TTJ7"/>
<comment type="caution">
    <text evidence="1">The sequence shown here is derived from an EMBL/GenBank/DDBJ whole genome shotgun (WGS) entry which is preliminary data.</text>
</comment>
<keyword evidence="2" id="KW-1185">Reference proteome</keyword>
<proteinExistence type="predicted"/>
<evidence type="ECO:0000313" key="1">
    <source>
        <dbReference type="EMBL" id="KAE9538619.1"/>
    </source>
</evidence>
<evidence type="ECO:0000313" key="2">
    <source>
        <dbReference type="Proteomes" id="UP000475862"/>
    </source>
</evidence>
<dbReference type="EMBL" id="VYZN01000016">
    <property type="protein sequence ID" value="KAE9538619.1"/>
    <property type="molecule type" value="Genomic_DNA"/>
</dbReference>
<reference evidence="1 2" key="1">
    <citation type="submission" date="2019-08" db="EMBL/GenBank/DDBJ databases">
        <title>The genome of the soybean aphid Biotype 1, its phylome, world population structure and adaptation to the North American continent.</title>
        <authorList>
            <person name="Giordano R."/>
            <person name="Donthu R.K."/>
            <person name="Hernandez A.G."/>
            <person name="Wright C.L."/>
            <person name="Zimin A.V."/>
        </authorList>
    </citation>
    <scope>NUCLEOTIDE SEQUENCE [LARGE SCALE GENOMIC DNA]</scope>
    <source>
        <tissue evidence="1">Whole aphids</tissue>
    </source>
</reference>
<dbReference type="Proteomes" id="UP000475862">
    <property type="component" value="Unassembled WGS sequence"/>
</dbReference>